<accession>A0A4R6JRU1</accession>
<gene>
    <name evidence="1" type="ORF">C8E87_0970</name>
</gene>
<sequence>MSVARRMWALFEPLHAVAYFAPQSAAAFEEVGLTGFWRRYFAGRAAALGPVGPGPVTAAFFGFAPAMVSKALPGVWSRISPPAAVAARTAGATAALTDLFTGLPTTAVEAAADVLTEAARAADMPGRVLAAAHADLPWPEDPAGRLWHAATILREHRGDGHVAALLTAGIDGCESLAWRAALDGGRLREVTQPARGWTDDEWRAATDRLEERGWVAADGAATGKGRDAYDWVEQLTDQLAAGPWDKLGDEAARLLEPLADRAWRVVPDDNPIPLRRERFSG</sequence>
<organism evidence="1 2">
    <name type="scientific">Paractinoplanes brasiliensis</name>
    <dbReference type="NCBI Taxonomy" id="52695"/>
    <lineage>
        <taxon>Bacteria</taxon>
        <taxon>Bacillati</taxon>
        <taxon>Actinomycetota</taxon>
        <taxon>Actinomycetes</taxon>
        <taxon>Micromonosporales</taxon>
        <taxon>Micromonosporaceae</taxon>
        <taxon>Paractinoplanes</taxon>
    </lineage>
</organism>
<dbReference type="Proteomes" id="UP000294901">
    <property type="component" value="Unassembled WGS sequence"/>
</dbReference>
<keyword evidence="2" id="KW-1185">Reference proteome</keyword>
<reference evidence="1 2" key="1">
    <citation type="submission" date="2019-03" db="EMBL/GenBank/DDBJ databases">
        <title>Sequencing the genomes of 1000 actinobacteria strains.</title>
        <authorList>
            <person name="Klenk H.-P."/>
        </authorList>
    </citation>
    <scope>NUCLEOTIDE SEQUENCE [LARGE SCALE GENOMIC DNA]</scope>
    <source>
        <strain evidence="1 2">DSM 43805</strain>
    </source>
</reference>
<proteinExistence type="predicted"/>
<dbReference type="RefSeq" id="WP_203720680.1">
    <property type="nucleotide sequence ID" value="NZ_BOMD01000055.1"/>
</dbReference>
<dbReference type="AlphaFoldDB" id="A0A4R6JRU1"/>
<evidence type="ECO:0000313" key="1">
    <source>
        <dbReference type="EMBL" id="TDO37355.1"/>
    </source>
</evidence>
<dbReference type="Pfam" id="PF21863">
    <property type="entry name" value="HTH_67"/>
    <property type="match status" value="1"/>
</dbReference>
<evidence type="ECO:0000313" key="2">
    <source>
        <dbReference type="Proteomes" id="UP000294901"/>
    </source>
</evidence>
<dbReference type="InterPro" id="IPR054058">
    <property type="entry name" value="HTH_67"/>
</dbReference>
<dbReference type="EMBL" id="SNWR01000001">
    <property type="protein sequence ID" value="TDO37355.1"/>
    <property type="molecule type" value="Genomic_DNA"/>
</dbReference>
<name>A0A4R6JRU1_9ACTN</name>
<dbReference type="NCBIfam" id="NF047719">
    <property type="entry name" value="SCO6745_fam_HTH"/>
    <property type="match status" value="1"/>
</dbReference>
<evidence type="ECO:0008006" key="3">
    <source>
        <dbReference type="Google" id="ProtNLM"/>
    </source>
</evidence>
<protein>
    <recommendedName>
        <fullName evidence="3">SalK</fullName>
    </recommendedName>
</protein>
<comment type="caution">
    <text evidence="1">The sequence shown here is derived from an EMBL/GenBank/DDBJ whole genome shotgun (WGS) entry which is preliminary data.</text>
</comment>